<evidence type="ECO:0000313" key="1">
    <source>
        <dbReference type="EMBL" id="OHX13335.1"/>
    </source>
</evidence>
<evidence type="ECO:0000313" key="2">
    <source>
        <dbReference type="EMBL" id="OHX17045.1"/>
    </source>
</evidence>
<name>A0A1S1X1R7_9NEIS</name>
<evidence type="ECO:0008006" key="5">
    <source>
        <dbReference type="Google" id="ProtNLM"/>
    </source>
</evidence>
<protein>
    <recommendedName>
        <fullName evidence="5">Uracil-DNA glycosylase</fullName>
    </recommendedName>
</protein>
<proteinExistence type="predicted"/>
<evidence type="ECO:0000313" key="4">
    <source>
        <dbReference type="Proteomes" id="UP000180280"/>
    </source>
</evidence>
<sequence length="66" mass="7309">MPQDTRKPRNAPLCLGCQHYFVTYKPSFPHGCRAMGFASKRAPCLDVQEASGQPCIRFQPKAGKPS</sequence>
<dbReference type="EMBL" id="MKCT01000072">
    <property type="protein sequence ID" value="OHX17045.1"/>
    <property type="molecule type" value="Genomic_DNA"/>
</dbReference>
<accession>A0A1S1X1R7</accession>
<dbReference type="Proteomes" id="UP000180088">
    <property type="component" value="Unassembled WGS sequence"/>
</dbReference>
<dbReference type="AlphaFoldDB" id="A0A1S1X1R7"/>
<dbReference type="STRING" id="1903179.BI347_07305"/>
<comment type="caution">
    <text evidence="1">The sequence shown here is derived from an EMBL/GenBank/DDBJ whole genome shotgun (WGS) entry which is preliminary data.</text>
</comment>
<gene>
    <name evidence="2" type="ORF">BI344_12345</name>
    <name evidence="1" type="ORF">BI347_07305</name>
</gene>
<reference evidence="3 4" key="1">
    <citation type="submission" date="2016-09" db="EMBL/GenBank/DDBJ databases">
        <title>Chromobacterium muskegensis sp. nov., an insecticidal bacterium isolated from Sphagnum bogs.</title>
        <authorList>
            <person name="Sparks M.E."/>
            <person name="Blackburn M.B."/>
            <person name="Gundersen-Rindal D.E."/>
            <person name="Mitchell A."/>
            <person name="Farrar R."/>
            <person name="Kuhar D."/>
        </authorList>
    </citation>
    <scope>NUCLEOTIDE SEQUENCE [LARGE SCALE GENOMIC DNA]</scope>
    <source>
        <strain evidence="2 4">14B-1</strain>
        <strain evidence="1 3">37-2</strain>
    </source>
</reference>
<dbReference type="Proteomes" id="UP000180280">
    <property type="component" value="Unassembled WGS sequence"/>
</dbReference>
<organism evidence="1 3">
    <name type="scientific">Chromobacterium sphagni</name>
    <dbReference type="NCBI Taxonomy" id="1903179"/>
    <lineage>
        <taxon>Bacteria</taxon>
        <taxon>Pseudomonadati</taxon>
        <taxon>Pseudomonadota</taxon>
        <taxon>Betaproteobacteria</taxon>
        <taxon>Neisseriales</taxon>
        <taxon>Chromobacteriaceae</taxon>
        <taxon>Chromobacterium</taxon>
    </lineage>
</organism>
<dbReference type="RefSeq" id="WP_071114635.1">
    <property type="nucleotide sequence ID" value="NZ_MKCS01000001.1"/>
</dbReference>
<keyword evidence="4" id="KW-1185">Reference proteome</keyword>
<evidence type="ECO:0000313" key="3">
    <source>
        <dbReference type="Proteomes" id="UP000180088"/>
    </source>
</evidence>
<dbReference type="OrthoDB" id="9807346at2"/>
<dbReference type="EMBL" id="MKCS01000001">
    <property type="protein sequence ID" value="OHX13335.1"/>
    <property type="molecule type" value="Genomic_DNA"/>
</dbReference>